<sequence>MNPDFKKYIDTNKTSLIKKICECSENIVKNAHKIETKSFYKDLYEKLLIKYSSLYASLYYNVGANGANEFYPEEFVSIKYQADITYRPETKSYYEYLYKELSKRYSLLLDEIGATKLYFNHQKKTNSNSLFRLLYKLKKKEDNSYDIKKAQKNFETITSPSLSDLTEYFQEIVKKNHSTLIYYRYNSNCDITNHLSLEPFSLSSKSTLGYLSRHYDL</sequence>
<evidence type="ECO:0000313" key="1">
    <source>
        <dbReference type="EMBL" id="CAG8850155.1"/>
    </source>
</evidence>
<dbReference type="Proteomes" id="UP000789901">
    <property type="component" value="Unassembled WGS sequence"/>
</dbReference>
<proteinExistence type="predicted"/>
<reference evidence="1 2" key="1">
    <citation type="submission" date="2021-06" db="EMBL/GenBank/DDBJ databases">
        <authorList>
            <person name="Kallberg Y."/>
            <person name="Tangrot J."/>
            <person name="Rosling A."/>
        </authorList>
    </citation>
    <scope>NUCLEOTIDE SEQUENCE [LARGE SCALE GENOMIC DNA]</scope>
    <source>
        <strain evidence="1 2">120-4 pot B 10/14</strain>
    </source>
</reference>
<accession>A0ABN7X7P2</accession>
<evidence type="ECO:0000313" key="2">
    <source>
        <dbReference type="Proteomes" id="UP000789901"/>
    </source>
</evidence>
<protein>
    <submittedName>
        <fullName evidence="1">46355_t:CDS:1</fullName>
    </submittedName>
</protein>
<organism evidence="1 2">
    <name type="scientific">Gigaspora margarita</name>
    <dbReference type="NCBI Taxonomy" id="4874"/>
    <lineage>
        <taxon>Eukaryota</taxon>
        <taxon>Fungi</taxon>
        <taxon>Fungi incertae sedis</taxon>
        <taxon>Mucoromycota</taxon>
        <taxon>Glomeromycotina</taxon>
        <taxon>Glomeromycetes</taxon>
        <taxon>Diversisporales</taxon>
        <taxon>Gigasporaceae</taxon>
        <taxon>Gigaspora</taxon>
    </lineage>
</organism>
<dbReference type="EMBL" id="CAJVQB010099743">
    <property type="protein sequence ID" value="CAG8850155.1"/>
    <property type="molecule type" value="Genomic_DNA"/>
</dbReference>
<feature type="non-terminal residue" evidence="1">
    <location>
        <position position="217"/>
    </location>
</feature>
<name>A0ABN7X7P2_GIGMA</name>
<gene>
    <name evidence="1" type="ORF">GMARGA_LOCUS40072</name>
</gene>
<comment type="caution">
    <text evidence="1">The sequence shown here is derived from an EMBL/GenBank/DDBJ whole genome shotgun (WGS) entry which is preliminary data.</text>
</comment>
<keyword evidence="2" id="KW-1185">Reference proteome</keyword>